<evidence type="ECO:0000313" key="2">
    <source>
        <dbReference type="Proteomes" id="UP000033876"/>
    </source>
</evidence>
<gene>
    <name evidence="1" type="ORF">US50_C0001G0036</name>
</gene>
<sequence length="167" mass="18759">METTETKVKGRIPELHPMGFPAWWHHHGTKMRVAYPAGNSEMLIIAGSAAKVIINKSPFGKKMWLIEWEVLQSQNEKVNGRVIFTKDHLTDAFGITKTADLFGYGADSLIERFGGDCASQGRYIRWKNFLNIPCPGTGHDGDPNVSINIDDEIKKAVEKFLKENQTD</sequence>
<protein>
    <submittedName>
        <fullName evidence="1">Uncharacterized protein</fullName>
    </submittedName>
</protein>
<dbReference type="AlphaFoldDB" id="A0A0G0JGZ9"/>
<dbReference type="EMBL" id="LBTF01000001">
    <property type="protein sequence ID" value="KKQ36034.1"/>
    <property type="molecule type" value="Genomic_DNA"/>
</dbReference>
<reference evidence="1 2" key="1">
    <citation type="journal article" date="2015" name="Nature">
        <title>rRNA introns, odd ribosomes, and small enigmatic genomes across a large radiation of phyla.</title>
        <authorList>
            <person name="Brown C.T."/>
            <person name="Hug L.A."/>
            <person name="Thomas B.C."/>
            <person name="Sharon I."/>
            <person name="Castelle C.J."/>
            <person name="Singh A."/>
            <person name="Wilkins M.J."/>
            <person name="Williams K.H."/>
            <person name="Banfield J.F."/>
        </authorList>
    </citation>
    <scope>NUCLEOTIDE SEQUENCE [LARGE SCALE GENOMIC DNA]</scope>
</reference>
<name>A0A0G0JGZ9_9BACT</name>
<comment type="caution">
    <text evidence="1">The sequence shown here is derived from an EMBL/GenBank/DDBJ whole genome shotgun (WGS) entry which is preliminary data.</text>
</comment>
<dbReference type="Proteomes" id="UP000033876">
    <property type="component" value="Unassembled WGS sequence"/>
</dbReference>
<evidence type="ECO:0000313" key="1">
    <source>
        <dbReference type="EMBL" id="KKQ36034.1"/>
    </source>
</evidence>
<organism evidence="1 2">
    <name type="scientific">Candidatus Nomurabacteria bacterium GW2011_GWB1_37_5</name>
    <dbReference type="NCBI Taxonomy" id="1618742"/>
    <lineage>
        <taxon>Bacteria</taxon>
        <taxon>Candidatus Nomuraibacteriota</taxon>
    </lineage>
</organism>
<accession>A0A0G0JGZ9</accession>
<proteinExistence type="predicted"/>